<reference evidence="7 8" key="1">
    <citation type="submission" date="2019-05" db="EMBL/GenBank/DDBJ databases">
        <title>Panacibacter sp. strain 17mud1-8 Genome sequencing and assembly.</title>
        <authorList>
            <person name="Chhetri G."/>
        </authorList>
    </citation>
    <scope>NUCLEOTIDE SEQUENCE [LARGE SCALE GENOMIC DNA]</scope>
    <source>
        <strain evidence="7 8">17mud1-8</strain>
    </source>
</reference>
<gene>
    <name evidence="7" type="ORF">FC093_09375</name>
</gene>
<keyword evidence="2" id="KW-0812">Transmembrane</keyword>
<name>A0A4U3L5K2_9BACT</name>
<keyword evidence="5" id="KW-0998">Cell outer membrane</keyword>
<dbReference type="OrthoDB" id="9814535at2"/>
<feature type="domain" description="Bacterial surface antigen (D15)" evidence="6">
    <location>
        <begin position="603"/>
        <end position="776"/>
    </location>
</feature>
<dbReference type="PANTHER" id="PTHR12815">
    <property type="entry name" value="SORTING AND ASSEMBLY MACHINERY SAMM50 PROTEIN FAMILY MEMBER"/>
    <property type="match status" value="1"/>
</dbReference>
<comment type="caution">
    <text evidence="7">The sequence shown here is derived from an EMBL/GenBank/DDBJ whole genome shotgun (WGS) entry which is preliminary data.</text>
</comment>
<protein>
    <recommendedName>
        <fullName evidence="6">Bacterial surface antigen (D15) domain-containing protein</fullName>
    </recommendedName>
</protein>
<evidence type="ECO:0000256" key="4">
    <source>
        <dbReference type="ARBA" id="ARBA00023136"/>
    </source>
</evidence>
<evidence type="ECO:0000259" key="6">
    <source>
        <dbReference type="Pfam" id="PF01103"/>
    </source>
</evidence>
<dbReference type="GO" id="GO:0019867">
    <property type="term" value="C:outer membrane"/>
    <property type="evidence" value="ECO:0007669"/>
    <property type="project" value="InterPro"/>
</dbReference>
<keyword evidence="8" id="KW-1185">Reference proteome</keyword>
<dbReference type="EMBL" id="SZQL01000006">
    <property type="protein sequence ID" value="TKK68897.1"/>
    <property type="molecule type" value="Genomic_DNA"/>
</dbReference>
<accession>A0A4U3L5K2</accession>
<dbReference type="AlphaFoldDB" id="A0A4U3L5K2"/>
<evidence type="ECO:0000256" key="3">
    <source>
        <dbReference type="ARBA" id="ARBA00022729"/>
    </source>
</evidence>
<dbReference type="InterPro" id="IPR000184">
    <property type="entry name" value="Bac_surfAg_D15"/>
</dbReference>
<evidence type="ECO:0000313" key="7">
    <source>
        <dbReference type="EMBL" id="TKK68897.1"/>
    </source>
</evidence>
<organism evidence="7 8">
    <name type="scientific">Ilyomonas limi</name>
    <dbReference type="NCBI Taxonomy" id="2575867"/>
    <lineage>
        <taxon>Bacteria</taxon>
        <taxon>Pseudomonadati</taxon>
        <taxon>Bacteroidota</taxon>
        <taxon>Chitinophagia</taxon>
        <taxon>Chitinophagales</taxon>
        <taxon>Chitinophagaceae</taxon>
        <taxon>Ilyomonas</taxon>
    </lineage>
</organism>
<dbReference type="Pfam" id="PF01103">
    <property type="entry name" value="Omp85"/>
    <property type="match status" value="1"/>
</dbReference>
<evidence type="ECO:0000256" key="1">
    <source>
        <dbReference type="ARBA" id="ARBA00004370"/>
    </source>
</evidence>
<keyword evidence="4" id="KW-0472">Membrane</keyword>
<comment type="subcellular location">
    <subcellularLocation>
        <location evidence="1">Membrane</location>
    </subcellularLocation>
</comment>
<evidence type="ECO:0000256" key="2">
    <source>
        <dbReference type="ARBA" id="ARBA00022692"/>
    </source>
</evidence>
<dbReference type="RefSeq" id="WP_137261517.1">
    <property type="nucleotide sequence ID" value="NZ_SZQL01000006.1"/>
</dbReference>
<dbReference type="PROSITE" id="PS51257">
    <property type="entry name" value="PROKAR_LIPOPROTEIN"/>
    <property type="match status" value="1"/>
</dbReference>
<dbReference type="InterPro" id="IPR039910">
    <property type="entry name" value="D15-like"/>
</dbReference>
<dbReference type="Proteomes" id="UP000305848">
    <property type="component" value="Unassembled WGS sequence"/>
</dbReference>
<sequence length="818" mass="93647">MGFRYGMMKYIVALLAGVLFLSSCTESKFLFAFNRISVKHYPTDTPFVYNVKIKVQPKDVSPADQKTLEESLPEYLDDSLRSRKTQRFGLFYRIKNPPVFDTFSISQSVTFMRAYLNAQGYYHTHFRDSFYIDTFKNQQRAIVVFTVDPGKVTIIDSLSYNLSDSTLQRIAERERVQKNSLITPGKSPFAKALIGNELDRLVNVYKNRGYLLLSRDNLYAEADTFNTLLLQLPVDPFEQAQTIQEAEAKKAQNPTASVAIKTRDVSNDSTDLIDATQLIRYRVGNIYFYPETRYTQVPDSLLKNPPPVLYHDSAYTLYGTQGLFHFKPLRRNSFLNKNEFYHERLYAKTITNLSAIGAWQNVESRTTFRDSNIVDFHYFLVPAEKENVTISLEASRNTGGDFVSTGTLFGLAVNATYVNRNVWHSAVQATTSFVNGVELSLDKNNPFLQTFQSSLSHAYTFPNILIPAVKHLFIKNNELVNLEKTTISMSARYSERNNFFRLRSLVTNMSFDWRIRNKYWEWKVPNVELYSLDTLSLLKQQFAENPFLRTAFNTGSIVSTIISFTSAYTPLKHASQNNYYHFAVEEAGALTGFIKPLQNKVYRYIKVEGEYRKAFNFTRTSFVMRAFAGIGYNYGKVGTTMPFYKQFFAGGPNSMRAWQLRQLGLGSSLLSDTAGTKDNAFRDRYGDMQLEANLEYRYKIADFSSLKLGGALFADIGNVWNIKKDSLNPLSVFKLSRLGRDIAIGVGTGLRFDFNYFLVRIDAGIKLKDPARRENNGWLDIAHFTWQNHEYERKDDNGNVVSPNRNNFAIQLGIGLPF</sequence>
<dbReference type="PANTHER" id="PTHR12815:SF47">
    <property type="entry name" value="TRANSLOCATION AND ASSEMBLY MODULE SUBUNIT TAMA"/>
    <property type="match status" value="1"/>
</dbReference>
<evidence type="ECO:0000313" key="8">
    <source>
        <dbReference type="Proteomes" id="UP000305848"/>
    </source>
</evidence>
<keyword evidence="3" id="KW-0732">Signal</keyword>
<evidence type="ECO:0000256" key="5">
    <source>
        <dbReference type="ARBA" id="ARBA00023237"/>
    </source>
</evidence>
<proteinExistence type="predicted"/>
<dbReference type="Gene3D" id="2.40.160.50">
    <property type="entry name" value="membrane protein fhac: a member of the omp85/tpsb transporter family"/>
    <property type="match status" value="1"/>
</dbReference>